<dbReference type="Gene3D" id="3.40.1080.10">
    <property type="entry name" value="Glutaconate Coenzyme A-transferase"/>
    <property type="match status" value="1"/>
</dbReference>
<evidence type="ECO:0000256" key="1">
    <source>
        <dbReference type="ARBA" id="ARBA00005612"/>
    </source>
</evidence>
<feature type="compositionally biased region" description="Basic and acidic residues" evidence="3">
    <location>
        <begin position="243"/>
        <end position="252"/>
    </location>
</feature>
<keyword evidence="2 4" id="KW-0808">Transferase</keyword>
<reference evidence="4 5" key="1">
    <citation type="submission" date="2023-07" db="EMBL/GenBank/DDBJ databases">
        <title>Sequencing the genomes of 1000 actinobacteria strains.</title>
        <authorList>
            <person name="Klenk H.-P."/>
        </authorList>
    </citation>
    <scope>NUCLEOTIDE SEQUENCE [LARGE SCALE GENOMIC DNA]</scope>
    <source>
        <strain evidence="4 5">DSM 19426</strain>
    </source>
</reference>
<gene>
    <name evidence="4" type="ORF">J2S63_001715</name>
</gene>
<feature type="region of interest" description="Disordered" evidence="3">
    <location>
        <begin position="243"/>
        <end position="268"/>
    </location>
</feature>
<dbReference type="InterPro" id="IPR012792">
    <property type="entry name" value="3-oxoacid_CoA-transf_A"/>
</dbReference>
<evidence type="ECO:0000256" key="3">
    <source>
        <dbReference type="SAM" id="MobiDB-lite"/>
    </source>
</evidence>
<comment type="similarity">
    <text evidence="1">Belongs to the 3-oxoacid CoA-transferase subunit A family.</text>
</comment>
<organism evidence="4 5">
    <name type="scientific">Nocardioides marmoribigeumensis</name>
    <dbReference type="NCBI Taxonomy" id="433649"/>
    <lineage>
        <taxon>Bacteria</taxon>
        <taxon>Bacillati</taxon>
        <taxon>Actinomycetota</taxon>
        <taxon>Actinomycetes</taxon>
        <taxon>Propionibacteriales</taxon>
        <taxon>Nocardioidaceae</taxon>
        <taxon>Nocardioides</taxon>
    </lineage>
</organism>
<dbReference type="Pfam" id="PF01144">
    <property type="entry name" value="CoA_trans"/>
    <property type="match status" value="1"/>
</dbReference>
<sequence>MDKVVRDPVEAVADIGDGASLAVGGFGLCGIPSVLINALLQAGVKDLEAVSNNCGVDDWGLGRLLREKRIRRMVSSYVGENKEFARQYLSGELEVELTPQGTLAERLRAGGSGIAAFYTRTGVGTQVAEGGLPWRYAEDGSIAVASPLKEVRPFETPDGPLEFVLEQAISCDFGLVRAWRGDRHGNLVFNKSARNFNPLAAMAGRVTIAEVEELVEPGELDPDSIHTPGVFVQRVVPLTPEQAADKRIEKRTVRPSAVEPVETPGGAQ</sequence>
<dbReference type="PANTHER" id="PTHR13707:SF60">
    <property type="entry name" value="ACETATE COA-TRANSFERASE SUBUNIT ALPHA"/>
    <property type="match status" value="1"/>
</dbReference>
<dbReference type="EMBL" id="JAVDYG010000001">
    <property type="protein sequence ID" value="MDR7362162.1"/>
    <property type="molecule type" value="Genomic_DNA"/>
</dbReference>
<proteinExistence type="inferred from homology"/>
<dbReference type="SUPFAM" id="SSF100950">
    <property type="entry name" value="NagB/RpiA/CoA transferase-like"/>
    <property type="match status" value="1"/>
</dbReference>
<dbReference type="Proteomes" id="UP001183648">
    <property type="component" value="Unassembled WGS sequence"/>
</dbReference>
<dbReference type="SMART" id="SM00882">
    <property type="entry name" value="CoA_trans"/>
    <property type="match status" value="1"/>
</dbReference>
<dbReference type="EC" id="2.8.3.5" evidence="4"/>
<dbReference type="RefSeq" id="WP_310301282.1">
    <property type="nucleotide sequence ID" value="NZ_BAAAPS010000008.1"/>
</dbReference>
<keyword evidence="5" id="KW-1185">Reference proteome</keyword>
<evidence type="ECO:0000313" key="4">
    <source>
        <dbReference type="EMBL" id="MDR7362162.1"/>
    </source>
</evidence>
<dbReference type="NCBIfam" id="TIGR02429">
    <property type="entry name" value="pcaI_scoA_fam"/>
    <property type="match status" value="1"/>
</dbReference>
<comment type="caution">
    <text evidence="4">The sequence shown here is derived from an EMBL/GenBank/DDBJ whole genome shotgun (WGS) entry which is preliminary data.</text>
</comment>
<accession>A0ABU2BU55</accession>
<protein>
    <submittedName>
        <fullName evidence="4">3-oxoacid CoA-transferase subunit A</fullName>
        <ecNumber evidence="4">2.8.3.5</ecNumber>
    </submittedName>
</protein>
<dbReference type="PROSITE" id="PS01273">
    <property type="entry name" value="COA_TRANSF_1"/>
    <property type="match status" value="1"/>
</dbReference>
<dbReference type="GO" id="GO:0008260">
    <property type="term" value="F:succinyl-CoA:3-oxo-acid CoA-transferase activity"/>
    <property type="evidence" value="ECO:0007669"/>
    <property type="project" value="UniProtKB-EC"/>
</dbReference>
<name>A0ABU2BU55_9ACTN</name>
<dbReference type="InterPro" id="IPR037171">
    <property type="entry name" value="NagB/RpiA_transferase-like"/>
</dbReference>
<dbReference type="PANTHER" id="PTHR13707">
    <property type="entry name" value="KETOACID-COENZYME A TRANSFERASE"/>
    <property type="match status" value="1"/>
</dbReference>
<dbReference type="InterPro" id="IPR004165">
    <property type="entry name" value="CoA_trans_fam_I"/>
</dbReference>
<evidence type="ECO:0000256" key="2">
    <source>
        <dbReference type="ARBA" id="ARBA00022679"/>
    </source>
</evidence>
<dbReference type="InterPro" id="IPR004163">
    <property type="entry name" value="CoA_transf_BS"/>
</dbReference>
<evidence type="ECO:0000313" key="5">
    <source>
        <dbReference type="Proteomes" id="UP001183648"/>
    </source>
</evidence>